<name>A0A1B9GWV9_9TREE</name>
<dbReference type="EMBL" id="KI669498">
    <property type="protein sequence ID" value="OCF35510.1"/>
    <property type="molecule type" value="Genomic_DNA"/>
</dbReference>
<evidence type="ECO:0000256" key="1">
    <source>
        <dbReference type="SAM" id="Phobius"/>
    </source>
</evidence>
<organism evidence="2 3">
    <name type="scientific">Kwoniella heveanensis BCC8398</name>
    <dbReference type="NCBI Taxonomy" id="1296120"/>
    <lineage>
        <taxon>Eukaryota</taxon>
        <taxon>Fungi</taxon>
        <taxon>Dikarya</taxon>
        <taxon>Basidiomycota</taxon>
        <taxon>Agaricomycotina</taxon>
        <taxon>Tremellomycetes</taxon>
        <taxon>Tremellales</taxon>
        <taxon>Cryptococcaceae</taxon>
        <taxon>Kwoniella</taxon>
    </lineage>
</organism>
<sequence>MSHADTSYPSQPIAGASVARYMLFTFTFIFFVLAFLLSFFIGVSVLSFISFCLAASSGFLMLVYAPAAIFLSVRDSGSRFDQAGGEVAYTVLQALVWLVASIFSLIDIGADLCDDSDSGSASRHRICRARQAGFFIIYLINLLMYIGWTAWIVVLVHRNQSMPRKETYKIPTHRLIRGLSTSSAYVEMMDGQA</sequence>
<reference evidence="2 3" key="1">
    <citation type="submission" date="2013-07" db="EMBL/GenBank/DDBJ databases">
        <title>The Genome Sequence of Cryptococcus heveanensis BCC8398.</title>
        <authorList>
            <consortium name="The Broad Institute Genome Sequencing Platform"/>
            <person name="Cuomo C."/>
            <person name="Litvintseva A."/>
            <person name="Chen Y."/>
            <person name="Heitman J."/>
            <person name="Sun S."/>
            <person name="Springer D."/>
            <person name="Dromer F."/>
            <person name="Young S.K."/>
            <person name="Zeng Q."/>
            <person name="Gargeya S."/>
            <person name="Fitzgerald M."/>
            <person name="Abouelleil A."/>
            <person name="Alvarado L."/>
            <person name="Berlin A.M."/>
            <person name="Chapman S.B."/>
            <person name="Dewar J."/>
            <person name="Goldberg J."/>
            <person name="Griggs A."/>
            <person name="Gujja S."/>
            <person name="Hansen M."/>
            <person name="Howarth C."/>
            <person name="Imamovic A."/>
            <person name="Larimer J."/>
            <person name="McCowan C."/>
            <person name="Murphy C."/>
            <person name="Pearson M."/>
            <person name="Priest M."/>
            <person name="Roberts A."/>
            <person name="Saif S."/>
            <person name="Shea T."/>
            <person name="Sykes S."/>
            <person name="Wortman J."/>
            <person name="Nusbaum C."/>
            <person name="Birren B."/>
        </authorList>
    </citation>
    <scope>NUCLEOTIDE SEQUENCE [LARGE SCALE GENOMIC DNA]</scope>
    <source>
        <strain evidence="2 3">BCC8398</strain>
    </source>
</reference>
<gene>
    <name evidence="2" type="ORF">I316_02562</name>
</gene>
<dbReference type="Proteomes" id="UP000092666">
    <property type="component" value="Unassembled WGS sequence"/>
</dbReference>
<proteinExistence type="predicted"/>
<keyword evidence="1" id="KW-0812">Transmembrane</keyword>
<feature type="transmembrane region" description="Helical" evidence="1">
    <location>
        <begin position="132"/>
        <end position="156"/>
    </location>
</feature>
<keyword evidence="3" id="KW-1185">Reference proteome</keyword>
<evidence type="ECO:0000313" key="3">
    <source>
        <dbReference type="Proteomes" id="UP000092666"/>
    </source>
</evidence>
<keyword evidence="1" id="KW-1133">Transmembrane helix</keyword>
<keyword evidence="1" id="KW-0472">Membrane</keyword>
<dbReference type="OrthoDB" id="2596148at2759"/>
<dbReference type="AlphaFoldDB" id="A0A1B9GWV9"/>
<protein>
    <recommendedName>
        <fullName evidence="4">MARVEL domain-containing protein</fullName>
    </recommendedName>
</protein>
<feature type="transmembrane region" description="Helical" evidence="1">
    <location>
        <begin position="21"/>
        <end position="42"/>
    </location>
</feature>
<evidence type="ECO:0008006" key="4">
    <source>
        <dbReference type="Google" id="ProtNLM"/>
    </source>
</evidence>
<accession>A0A1B9GWV9</accession>
<feature type="transmembrane region" description="Helical" evidence="1">
    <location>
        <begin position="94"/>
        <end position="112"/>
    </location>
</feature>
<evidence type="ECO:0000313" key="2">
    <source>
        <dbReference type="EMBL" id="OCF35510.1"/>
    </source>
</evidence>
<reference evidence="3" key="2">
    <citation type="submission" date="2013-12" db="EMBL/GenBank/DDBJ databases">
        <title>Evolution of pathogenesis and genome organization in the Tremellales.</title>
        <authorList>
            <person name="Cuomo C."/>
            <person name="Litvintseva A."/>
            <person name="Heitman J."/>
            <person name="Chen Y."/>
            <person name="Sun S."/>
            <person name="Springer D."/>
            <person name="Dromer F."/>
            <person name="Young S."/>
            <person name="Zeng Q."/>
            <person name="Chapman S."/>
            <person name="Gujja S."/>
            <person name="Saif S."/>
            <person name="Birren B."/>
        </authorList>
    </citation>
    <scope>NUCLEOTIDE SEQUENCE [LARGE SCALE GENOMIC DNA]</scope>
    <source>
        <strain evidence="3">BCC8398</strain>
    </source>
</reference>
<feature type="transmembrane region" description="Helical" evidence="1">
    <location>
        <begin position="48"/>
        <end position="73"/>
    </location>
</feature>